<keyword evidence="6" id="KW-0324">Glycolysis</keyword>
<dbReference type="GO" id="GO:0046872">
    <property type="term" value="F:metal ion binding"/>
    <property type="evidence" value="ECO:0007669"/>
    <property type="project" value="UniProtKB-KW"/>
</dbReference>
<dbReference type="SUPFAM" id="SSF53784">
    <property type="entry name" value="Phosphofructokinase"/>
    <property type="match status" value="1"/>
</dbReference>
<evidence type="ECO:0000313" key="8">
    <source>
        <dbReference type="EMBL" id="ONK55531.1"/>
    </source>
</evidence>
<keyword evidence="9" id="KW-1185">Reference proteome</keyword>
<feature type="domain" description="Phosphofructokinase" evidence="7">
    <location>
        <begin position="163"/>
        <end position="235"/>
    </location>
</feature>
<dbReference type="Gene3D" id="3.40.50.450">
    <property type="match status" value="1"/>
</dbReference>
<dbReference type="AlphaFoldDB" id="A0A1R3L7E6"/>
<reference evidence="9" key="1">
    <citation type="journal article" date="2017" name="Nat. Commun.">
        <title>The asparagus genome sheds light on the origin and evolution of a young Y chromosome.</title>
        <authorList>
            <person name="Harkess A."/>
            <person name="Zhou J."/>
            <person name="Xu C."/>
            <person name="Bowers J.E."/>
            <person name="Van der Hulst R."/>
            <person name="Ayyampalayam S."/>
            <person name="Mercati F."/>
            <person name="Riccardi P."/>
            <person name="McKain M.R."/>
            <person name="Kakrana A."/>
            <person name="Tang H."/>
            <person name="Ray J."/>
            <person name="Groenendijk J."/>
            <person name="Arikit S."/>
            <person name="Mathioni S.M."/>
            <person name="Nakano M."/>
            <person name="Shan H."/>
            <person name="Telgmann-Rauber A."/>
            <person name="Kanno A."/>
            <person name="Yue Z."/>
            <person name="Chen H."/>
            <person name="Li W."/>
            <person name="Chen Y."/>
            <person name="Xu X."/>
            <person name="Zhang Y."/>
            <person name="Luo S."/>
            <person name="Chen H."/>
            <person name="Gao J."/>
            <person name="Mao Z."/>
            <person name="Pires J.C."/>
            <person name="Luo M."/>
            <person name="Kudrna D."/>
            <person name="Wing R.A."/>
            <person name="Meyers B.C."/>
            <person name="Yi K."/>
            <person name="Kong H."/>
            <person name="Lavrijsen P."/>
            <person name="Sunseri F."/>
            <person name="Falavigna A."/>
            <person name="Ye Y."/>
            <person name="Leebens-Mack J.H."/>
            <person name="Chen G."/>
        </authorList>
    </citation>
    <scope>NUCLEOTIDE SEQUENCE [LARGE SCALE GENOMIC DNA]</scope>
    <source>
        <strain evidence="9">cv. DH0086</strain>
    </source>
</reference>
<dbReference type="PANTHER" id="PTHR43650:SF29">
    <property type="entry name" value="PYROPHOSPHATE--FRUCTOSE 6-PHOSPHATE 1-PHOSPHOTRANSFERASE SUBUNIT BETA 1"/>
    <property type="match status" value="1"/>
</dbReference>
<dbReference type="GO" id="GO:0015979">
    <property type="term" value="P:photosynthesis"/>
    <property type="evidence" value="ECO:0007669"/>
    <property type="project" value="TreeGrafter"/>
</dbReference>
<evidence type="ECO:0000256" key="4">
    <source>
        <dbReference type="ARBA" id="ARBA00022777"/>
    </source>
</evidence>
<accession>A0A1R3L7E6</accession>
<dbReference type="Pfam" id="PF00365">
    <property type="entry name" value="PFK"/>
    <property type="match status" value="1"/>
</dbReference>
<dbReference type="InterPro" id="IPR000023">
    <property type="entry name" value="Phosphofructokinase_dom"/>
</dbReference>
<name>A0A1R3L7E6_ASPOF</name>
<organism evidence="8 9">
    <name type="scientific">Asparagus officinalis</name>
    <name type="common">Garden asparagus</name>
    <dbReference type="NCBI Taxonomy" id="4686"/>
    <lineage>
        <taxon>Eukaryota</taxon>
        <taxon>Viridiplantae</taxon>
        <taxon>Streptophyta</taxon>
        <taxon>Embryophyta</taxon>
        <taxon>Tracheophyta</taxon>
        <taxon>Spermatophyta</taxon>
        <taxon>Magnoliopsida</taxon>
        <taxon>Liliopsida</taxon>
        <taxon>Asparagales</taxon>
        <taxon>Asparagaceae</taxon>
        <taxon>Asparagoideae</taxon>
        <taxon>Asparagus</taxon>
    </lineage>
</organism>
<keyword evidence="2" id="KW-0808">Transferase</keyword>
<dbReference type="GO" id="GO:0047334">
    <property type="term" value="F:diphosphate-fructose-6-phosphate 1-phosphotransferase activity"/>
    <property type="evidence" value="ECO:0007669"/>
    <property type="project" value="TreeGrafter"/>
</dbReference>
<evidence type="ECO:0000256" key="1">
    <source>
        <dbReference type="ARBA" id="ARBA00022490"/>
    </source>
</evidence>
<proteinExistence type="predicted"/>
<evidence type="ECO:0000256" key="5">
    <source>
        <dbReference type="ARBA" id="ARBA00022842"/>
    </source>
</evidence>
<evidence type="ECO:0000259" key="7">
    <source>
        <dbReference type="Pfam" id="PF00365"/>
    </source>
</evidence>
<dbReference type="PANTHER" id="PTHR43650">
    <property type="entry name" value="PYROPHOSPHATE--FRUCTOSE 6-PHOSPHATE 1-PHOSPHOTRANSFERASE"/>
    <property type="match status" value="1"/>
</dbReference>
<protein>
    <recommendedName>
        <fullName evidence="7">Phosphofructokinase domain-containing protein</fullName>
    </recommendedName>
</protein>
<gene>
    <name evidence="8" type="ORF">A4U43_UnF2040</name>
</gene>
<dbReference type="GO" id="GO:0005829">
    <property type="term" value="C:cytosol"/>
    <property type="evidence" value="ECO:0007669"/>
    <property type="project" value="TreeGrafter"/>
</dbReference>
<evidence type="ECO:0000313" key="9">
    <source>
        <dbReference type="Proteomes" id="UP000243459"/>
    </source>
</evidence>
<dbReference type="Proteomes" id="UP000243459">
    <property type="component" value="Unassembled WGS sequence"/>
</dbReference>
<keyword evidence="5" id="KW-0460">Magnesium</keyword>
<keyword evidence="4" id="KW-0418">Kinase</keyword>
<evidence type="ECO:0000256" key="6">
    <source>
        <dbReference type="ARBA" id="ARBA00023152"/>
    </source>
</evidence>
<dbReference type="EMBL" id="KV863403">
    <property type="protein sequence ID" value="ONK55531.1"/>
    <property type="molecule type" value="Genomic_DNA"/>
</dbReference>
<evidence type="ECO:0000256" key="3">
    <source>
        <dbReference type="ARBA" id="ARBA00022723"/>
    </source>
</evidence>
<sequence length="252" mass="27701">MSWSEGWLLISPLSAPLFSPPSDQDRLLSPSSFLLQIRLQVDSGARVFTVLPRISPSTPPSKLVVPPISSSLKARRRLLPRRSSSTPSSKLVVPQSSSSLEDRLLLLPRLSSLLQGGFDMICSGRDKIETPEHVLFCYKLYECVPVYICFLCLTAGFYSCQFKQAEVTAKKLDLDGLVIGGDDSNTNACLLSENFMKKNIKTRVIGCPKTIDGDLKCKEVPTSFGFDTACKEVVTENVVFGCGGNVWMRVLS</sequence>
<keyword evidence="3" id="KW-0479">Metal-binding</keyword>
<dbReference type="GO" id="GO:0009749">
    <property type="term" value="P:response to glucose"/>
    <property type="evidence" value="ECO:0007669"/>
    <property type="project" value="TreeGrafter"/>
</dbReference>
<keyword evidence="1" id="KW-0963">Cytoplasm</keyword>
<dbReference type="Gramene" id="ONK55531">
    <property type="protein sequence ID" value="ONK55531"/>
    <property type="gene ID" value="A4U43_UnF2040"/>
</dbReference>
<dbReference type="GO" id="GO:0003872">
    <property type="term" value="F:6-phosphofructokinase activity"/>
    <property type="evidence" value="ECO:0007669"/>
    <property type="project" value="InterPro"/>
</dbReference>
<dbReference type="InterPro" id="IPR035966">
    <property type="entry name" value="PKF_sf"/>
</dbReference>
<evidence type="ECO:0000256" key="2">
    <source>
        <dbReference type="ARBA" id="ARBA00022679"/>
    </source>
</evidence>
<dbReference type="UniPathway" id="UPA00109">
    <property type="reaction ID" value="UER00182"/>
</dbReference>